<keyword evidence="2" id="KW-1185">Reference proteome</keyword>
<evidence type="ECO:0000313" key="2">
    <source>
        <dbReference type="Proteomes" id="UP000567293"/>
    </source>
</evidence>
<gene>
    <name evidence="1" type="ORF">HRJ53_17045</name>
</gene>
<proteinExistence type="predicted"/>
<dbReference type="Proteomes" id="UP000567293">
    <property type="component" value="Unassembled WGS sequence"/>
</dbReference>
<protein>
    <submittedName>
        <fullName evidence="1">Uncharacterized protein</fullName>
    </submittedName>
</protein>
<name>A0A7V8NSK4_9BACT</name>
<organism evidence="1 2">
    <name type="scientific">Candidatus Acidiferrum panamense</name>
    <dbReference type="NCBI Taxonomy" id="2741543"/>
    <lineage>
        <taxon>Bacteria</taxon>
        <taxon>Pseudomonadati</taxon>
        <taxon>Acidobacteriota</taxon>
        <taxon>Terriglobia</taxon>
        <taxon>Candidatus Acidiferrales</taxon>
        <taxon>Candidatus Acidiferrum</taxon>
    </lineage>
</organism>
<reference evidence="1" key="1">
    <citation type="submission" date="2020-06" db="EMBL/GenBank/DDBJ databases">
        <title>Legume-microbial interactions unlock mineral nutrients during tropical forest succession.</title>
        <authorList>
            <person name="Epihov D.Z."/>
        </authorList>
    </citation>
    <scope>NUCLEOTIDE SEQUENCE [LARGE SCALE GENOMIC DNA]</scope>
    <source>
        <strain evidence="1">Pan2503</strain>
    </source>
</reference>
<comment type="caution">
    <text evidence="1">The sequence shown here is derived from an EMBL/GenBank/DDBJ whole genome shotgun (WGS) entry which is preliminary data.</text>
</comment>
<evidence type="ECO:0000313" key="1">
    <source>
        <dbReference type="EMBL" id="MBA0086690.1"/>
    </source>
</evidence>
<accession>A0A7V8NSK4</accession>
<dbReference type="EMBL" id="JACDQQ010001635">
    <property type="protein sequence ID" value="MBA0086690.1"/>
    <property type="molecule type" value="Genomic_DNA"/>
</dbReference>
<sequence>MWRLLRLIVAALIDAIVPKPDVQALHAAAKNIQRHLREPPRKRAYQNPIW</sequence>
<dbReference type="AlphaFoldDB" id="A0A7V8NSK4"/>